<comment type="subcellular location">
    <subcellularLocation>
        <location evidence="5">Cell membrane</location>
        <topology evidence="5">Multi-pass membrane protein</topology>
    </subcellularLocation>
    <subcellularLocation>
        <location evidence="1">Membrane</location>
        <topology evidence="1">Multi-pass membrane protein</topology>
    </subcellularLocation>
</comment>
<keyword evidence="3 5" id="KW-1133">Transmembrane helix</keyword>
<comment type="similarity">
    <text evidence="5">Belongs to the binding-protein-dependent transport system permease family.</text>
</comment>
<dbReference type="SUPFAM" id="SSF161098">
    <property type="entry name" value="MetI-like"/>
    <property type="match status" value="1"/>
</dbReference>
<feature type="transmembrane region" description="Helical" evidence="5">
    <location>
        <begin position="183"/>
        <end position="205"/>
    </location>
</feature>
<keyword evidence="8" id="KW-1185">Reference proteome</keyword>
<dbReference type="RefSeq" id="WP_346065483.1">
    <property type="nucleotide sequence ID" value="NZ_BRPJ01000051.1"/>
</dbReference>
<evidence type="ECO:0000256" key="5">
    <source>
        <dbReference type="RuleBase" id="RU363032"/>
    </source>
</evidence>
<dbReference type="EMBL" id="BRPJ01000051">
    <property type="protein sequence ID" value="GLB30889.1"/>
    <property type="molecule type" value="Genomic_DNA"/>
</dbReference>
<reference evidence="7 8" key="1">
    <citation type="journal article" date="2024" name="Int. J. Syst. Evol. Microbiol.">
        <title>Lacrimispora brassicae sp. nov. isolated from fermented cabbage, and proposal of Clostridium indicum Gundawar et al. 2019 and Clostridium methoxybenzovorans Mechichi et al. 1999 as heterotypic synonyms of Lacrimispora amygdalina (Parshina et al. 2003) Haas and Blanchard 2020 and Lacrimispora indolis (McClung and McCoy 1957) Haas and Blanchard 2020, respectively.</title>
        <authorList>
            <person name="Kobayashi H."/>
            <person name="Tanizawa Y."/>
            <person name="Sakamoto M."/>
            <person name="Ohkuma M."/>
            <person name="Tohno M."/>
        </authorList>
    </citation>
    <scope>NUCLEOTIDE SEQUENCE [LARGE SCALE GENOMIC DNA]</scope>
    <source>
        <strain evidence="7 8">DSM 12857</strain>
    </source>
</reference>
<feature type="transmembrane region" description="Helical" evidence="5">
    <location>
        <begin position="287"/>
        <end position="310"/>
    </location>
</feature>
<evidence type="ECO:0000313" key="7">
    <source>
        <dbReference type="EMBL" id="GLB30889.1"/>
    </source>
</evidence>
<feature type="transmembrane region" description="Helical" evidence="5">
    <location>
        <begin position="94"/>
        <end position="118"/>
    </location>
</feature>
<dbReference type="Pfam" id="PF00528">
    <property type="entry name" value="BPD_transp_1"/>
    <property type="match status" value="1"/>
</dbReference>
<dbReference type="PANTHER" id="PTHR43376:SF1">
    <property type="entry name" value="OLIGOPEPTIDE TRANSPORT SYSTEM PERMEASE PROTEIN"/>
    <property type="match status" value="1"/>
</dbReference>
<dbReference type="CDD" id="cd06261">
    <property type="entry name" value="TM_PBP2"/>
    <property type="match status" value="1"/>
</dbReference>
<dbReference type="InterPro" id="IPR000515">
    <property type="entry name" value="MetI-like"/>
</dbReference>
<dbReference type="Proteomes" id="UP001419084">
    <property type="component" value="Unassembled WGS sequence"/>
</dbReference>
<comment type="caution">
    <text evidence="7">The sequence shown here is derived from an EMBL/GenBank/DDBJ whole genome shotgun (WGS) entry which is preliminary data.</text>
</comment>
<evidence type="ECO:0000313" key="8">
    <source>
        <dbReference type="Proteomes" id="UP001419084"/>
    </source>
</evidence>
<organism evidence="7 8">
    <name type="scientific">Lacrimispora amygdalina</name>
    <dbReference type="NCBI Taxonomy" id="253257"/>
    <lineage>
        <taxon>Bacteria</taxon>
        <taxon>Bacillati</taxon>
        <taxon>Bacillota</taxon>
        <taxon>Clostridia</taxon>
        <taxon>Lachnospirales</taxon>
        <taxon>Lachnospiraceae</taxon>
        <taxon>Lacrimispora</taxon>
    </lineage>
</organism>
<protein>
    <submittedName>
        <fullName evidence="7">ABC transporter permease</fullName>
    </submittedName>
</protein>
<gene>
    <name evidence="7" type="ORF">LAD12857_28120</name>
</gene>
<feature type="transmembrane region" description="Helical" evidence="5">
    <location>
        <begin position="7"/>
        <end position="23"/>
    </location>
</feature>
<dbReference type="PROSITE" id="PS50928">
    <property type="entry name" value="ABC_TM1"/>
    <property type="match status" value="1"/>
</dbReference>
<dbReference type="Gene3D" id="1.10.3720.10">
    <property type="entry name" value="MetI-like"/>
    <property type="match status" value="1"/>
</dbReference>
<evidence type="ECO:0000256" key="3">
    <source>
        <dbReference type="ARBA" id="ARBA00022989"/>
    </source>
</evidence>
<dbReference type="InterPro" id="IPR035906">
    <property type="entry name" value="MetI-like_sf"/>
</dbReference>
<feature type="transmembrane region" description="Helical" evidence="5">
    <location>
        <begin position="130"/>
        <end position="154"/>
    </location>
</feature>
<accession>A0ABQ5M8G1</accession>
<feature type="domain" description="ABC transmembrane type-1" evidence="6">
    <location>
        <begin position="94"/>
        <end position="306"/>
    </location>
</feature>
<keyword evidence="4 5" id="KW-0472">Membrane</keyword>
<dbReference type="PANTHER" id="PTHR43376">
    <property type="entry name" value="OLIGOPEPTIDE TRANSPORT SYSTEM PERMEASE PROTEIN"/>
    <property type="match status" value="1"/>
</dbReference>
<keyword evidence="5" id="KW-0813">Transport</keyword>
<evidence type="ECO:0000256" key="1">
    <source>
        <dbReference type="ARBA" id="ARBA00004141"/>
    </source>
</evidence>
<keyword evidence="2 5" id="KW-0812">Transmembrane</keyword>
<feature type="transmembrane region" description="Helical" evidence="5">
    <location>
        <begin position="245"/>
        <end position="267"/>
    </location>
</feature>
<proteinExistence type="inferred from homology"/>
<name>A0ABQ5M8G1_9FIRM</name>
<evidence type="ECO:0000259" key="6">
    <source>
        <dbReference type="PROSITE" id="PS50928"/>
    </source>
</evidence>
<evidence type="ECO:0000256" key="4">
    <source>
        <dbReference type="ARBA" id="ARBA00023136"/>
    </source>
</evidence>
<sequence length="318" mass="35680">MKKSNIAVIGVIIVLNFFLPRLMPGDPFLYLSVEDGNTAPVYSSQQIKVYEEYYGLDKPLHEQLIRYLTGIVKGDLGYSIFYHEKVTDMIAARIPWTLLIVISALVLSSVFGTLLGTICAWHRDSFLDRCVYFFMMVLSEIPGFLIGIFLLFYLGANLKWFPMSGGETVFASYSTPLEQVKDIIHHMVLPVLTLSLSRLGSFYLLSRSSMLNVLSKDYIRTAKGKGLKKHTVILKHGLKNSLPPVVTQFFMSLGAMVGQAVLVENVFSYPGAGSLMREAVVNRDYVLMQGIFLIMSATVLIMNGLAEFMLKKMDPRMV</sequence>
<evidence type="ECO:0000256" key="2">
    <source>
        <dbReference type="ARBA" id="ARBA00022692"/>
    </source>
</evidence>